<protein>
    <submittedName>
        <fullName evidence="1">Uncharacterized protein</fullName>
    </submittedName>
</protein>
<name>A0A1X7SEH4_AMPQE</name>
<proteinExistence type="predicted"/>
<sequence>MKECENSKFVEVCEAYCIEFQKVYDSEIKAFMADIKSHFSRTIDPRKGGGSPAIGGGALSKLLQNPAKVPVLLVTR</sequence>
<dbReference type="EnsemblMetazoa" id="Aqu2.1.00475_001">
    <property type="protein sequence ID" value="Aqu2.1.00475_001"/>
    <property type="gene ID" value="Aqu2.1.00475"/>
</dbReference>
<accession>A0A1X7SEH4</accession>
<dbReference type="OrthoDB" id="27109at2759"/>
<reference evidence="1" key="1">
    <citation type="submission" date="2017-05" db="UniProtKB">
        <authorList>
            <consortium name="EnsemblMetazoa"/>
        </authorList>
    </citation>
    <scope>IDENTIFICATION</scope>
</reference>
<evidence type="ECO:0000313" key="1">
    <source>
        <dbReference type="EnsemblMetazoa" id="Aqu2.1.00475_001"/>
    </source>
</evidence>
<organism evidence="1">
    <name type="scientific">Amphimedon queenslandica</name>
    <name type="common">Sponge</name>
    <dbReference type="NCBI Taxonomy" id="400682"/>
    <lineage>
        <taxon>Eukaryota</taxon>
        <taxon>Metazoa</taxon>
        <taxon>Porifera</taxon>
        <taxon>Demospongiae</taxon>
        <taxon>Heteroscleromorpha</taxon>
        <taxon>Haplosclerida</taxon>
        <taxon>Niphatidae</taxon>
        <taxon>Amphimedon</taxon>
    </lineage>
</organism>
<dbReference type="InParanoid" id="A0A1X7SEH4"/>
<dbReference type="AlphaFoldDB" id="A0A1X7SEH4"/>